<evidence type="ECO:0000256" key="2">
    <source>
        <dbReference type="ARBA" id="ARBA00022692"/>
    </source>
</evidence>
<feature type="transmembrane region" description="Helical" evidence="6">
    <location>
        <begin position="45"/>
        <end position="63"/>
    </location>
</feature>
<dbReference type="GO" id="GO:0046677">
    <property type="term" value="P:response to antibiotic"/>
    <property type="evidence" value="ECO:0007669"/>
    <property type="project" value="UniProtKB-KW"/>
</dbReference>
<dbReference type="PIRSF" id="PIRSF006648">
    <property type="entry name" value="DrrB"/>
    <property type="match status" value="1"/>
</dbReference>
<feature type="domain" description="ABC transmembrane type-2" evidence="7">
    <location>
        <begin position="46"/>
        <end position="276"/>
    </location>
</feature>
<dbReference type="EMBL" id="LT629710">
    <property type="protein sequence ID" value="SDO22959.1"/>
    <property type="molecule type" value="Genomic_DNA"/>
</dbReference>
<keyword evidence="4 6" id="KW-0472">Membrane</keyword>
<evidence type="ECO:0000256" key="3">
    <source>
        <dbReference type="ARBA" id="ARBA00022989"/>
    </source>
</evidence>
<protein>
    <recommendedName>
        <fullName evidence="6">Transport permease protein</fullName>
    </recommendedName>
</protein>
<dbReference type="InterPro" id="IPR013525">
    <property type="entry name" value="ABC2_TM"/>
</dbReference>
<sequence>MTSRHLPTRGRGPSLLLLRVVPLHLYAGRTHVILERALRVYKQSWLAVVSGFFEPLFYLLAMGRGLGALVGPIHVGNGVPISYAAYIAPALLATSAMNGAVLDSTNNVFFKMKFAKLYDGMLATSLGPVDVALGEIIWSLFRGGLYSSAFVLVLLALGLLSSWWALLAVPVALLVAFGFAAVGMAVTSYMKTFQHLEWVTVALLPMFLFSTTFYPLGVYPRPIQLVVECLPLYHAIELMRGLCLGLVTPSLFLHLVYFAVMMMVGVAVASRRLERLLLR</sequence>
<feature type="transmembrane region" description="Helical" evidence="6">
    <location>
        <begin position="171"/>
        <end position="189"/>
    </location>
</feature>
<dbReference type="RefSeq" id="WP_090474165.1">
    <property type="nucleotide sequence ID" value="NZ_LT629710.1"/>
</dbReference>
<comment type="similarity">
    <text evidence="6">Belongs to the ABC-2 integral membrane protein family.</text>
</comment>
<dbReference type="GO" id="GO:0043190">
    <property type="term" value="C:ATP-binding cassette (ABC) transporter complex"/>
    <property type="evidence" value="ECO:0007669"/>
    <property type="project" value="InterPro"/>
</dbReference>
<gene>
    <name evidence="8" type="ORF">SAMN04515671_0225</name>
</gene>
<dbReference type="PROSITE" id="PS51012">
    <property type="entry name" value="ABC_TM2"/>
    <property type="match status" value="1"/>
</dbReference>
<dbReference type="GO" id="GO:0140359">
    <property type="term" value="F:ABC-type transporter activity"/>
    <property type="evidence" value="ECO:0007669"/>
    <property type="project" value="InterPro"/>
</dbReference>
<organism evidence="8 9">
    <name type="scientific">Nakamurella panacisegetis</name>
    <dbReference type="NCBI Taxonomy" id="1090615"/>
    <lineage>
        <taxon>Bacteria</taxon>
        <taxon>Bacillati</taxon>
        <taxon>Actinomycetota</taxon>
        <taxon>Actinomycetes</taxon>
        <taxon>Nakamurellales</taxon>
        <taxon>Nakamurellaceae</taxon>
        <taxon>Nakamurella</taxon>
    </lineage>
</organism>
<keyword evidence="3 6" id="KW-1133">Transmembrane helix</keyword>
<keyword evidence="5" id="KW-0046">Antibiotic resistance</keyword>
<evidence type="ECO:0000256" key="6">
    <source>
        <dbReference type="RuleBase" id="RU361157"/>
    </source>
</evidence>
<feature type="transmembrane region" description="Helical" evidence="6">
    <location>
        <begin position="196"/>
        <end position="216"/>
    </location>
</feature>
<dbReference type="InterPro" id="IPR000412">
    <property type="entry name" value="ABC_2_transport"/>
</dbReference>
<accession>A0A1H0HUZ6</accession>
<dbReference type="InterPro" id="IPR051784">
    <property type="entry name" value="Nod_factor_ABC_transporter"/>
</dbReference>
<dbReference type="PANTHER" id="PTHR43229">
    <property type="entry name" value="NODULATION PROTEIN J"/>
    <property type="match status" value="1"/>
</dbReference>
<feature type="transmembrane region" description="Helical" evidence="6">
    <location>
        <begin position="145"/>
        <end position="165"/>
    </location>
</feature>
<keyword evidence="6" id="KW-0813">Transport</keyword>
<dbReference type="OrthoDB" id="9778589at2"/>
<keyword evidence="6" id="KW-1003">Cell membrane</keyword>
<evidence type="ECO:0000256" key="5">
    <source>
        <dbReference type="ARBA" id="ARBA00023251"/>
    </source>
</evidence>
<keyword evidence="9" id="KW-1185">Reference proteome</keyword>
<evidence type="ECO:0000259" key="7">
    <source>
        <dbReference type="PROSITE" id="PS51012"/>
    </source>
</evidence>
<evidence type="ECO:0000313" key="9">
    <source>
        <dbReference type="Proteomes" id="UP000198741"/>
    </source>
</evidence>
<comment type="subcellular location">
    <subcellularLocation>
        <location evidence="6">Cell membrane</location>
        <topology evidence="6">Multi-pass membrane protein</topology>
    </subcellularLocation>
    <subcellularLocation>
        <location evidence="1">Membrane</location>
        <topology evidence="1">Multi-pass membrane protein</topology>
    </subcellularLocation>
</comment>
<feature type="transmembrane region" description="Helical" evidence="6">
    <location>
        <begin position="251"/>
        <end position="269"/>
    </location>
</feature>
<dbReference type="AlphaFoldDB" id="A0A1H0HUZ6"/>
<keyword evidence="2 6" id="KW-0812">Transmembrane</keyword>
<evidence type="ECO:0000313" key="8">
    <source>
        <dbReference type="EMBL" id="SDO22959.1"/>
    </source>
</evidence>
<dbReference type="STRING" id="1090615.SAMN04515671_0225"/>
<evidence type="ECO:0000256" key="1">
    <source>
        <dbReference type="ARBA" id="ARBA00004141"/>
    </source>
</evidence>
<dbReference type="InterPro" id="IPR047817">
    <property type="entry name" value="ABC2_TM_bact-type"/>
</dbReference>
<dbReference type="Proteomes" id="UP000198741">
    <property type="component" value="Chromosome I"/>
</dbReference>
<reference evidence="8 9" key="1">
    <citation type="submission" date="2016-10" db="EMBL/GenBank/DDBJ databases">
        <authorList>
            <person name="de Groot N.N."/>
        </authorList>
    </citation>
    <scope>NUCLEOTIDE SEQUENCE [LARGE SCALE GENOMIC DNA]</scope>
    <source>
        <strain evidence="9">P4-7,KCTC 19426,CECT 7604</strain>
    </source>
</reference>
<dbReference type="Pfam" id="PF01061">
    <property type="entry name" value="ABC2_membrane"/>
    <property type="match status" value="1"/>
</dbReference>
<proteinExistence type="inferred from homology"/>
<dbReference type="PANTHER" id="PTHR43229:SF2">
    <property type="entry name" value="NODULATION PROTEIN J"/>
    <property type="match status" value="1"/>
</dbReference>
<feature type="transmembrane region" description="Helical" evidence="6">
    <location>
        <begin position="83"/>
        <end position="102"/>
    </location>
</feature>
<dbReference type="PRINTS" id="PR00164">
    <property type="entry name" value="ABC2TRNSPORT"/>
</dbReference>
<name>A0A1H0HUZ6_9ACTN</name>
<evidence type="ECO:0000256" key="4">
    <source>
        <dbReference type="ARBA" id="ARBA00023136"/>
    </source>
</evidence>